<sequence>MMKTGRVLLAAPLIFSMFSPSAYAEPLDGRGEGDLSRFLFGNALQQYGIDADVLLDMGYGRNNRSTHEERKYGNSNAPIPGQDDEGFELQSLHLFVDKRLKSDILPRVTPLPGPVPQDFDFGFSLGTMYGRNAQFPRTFGWDAHWKVNEPGASDIESSIRHRQNYLVVQNLFATAYLPYGTGITLWAGIFGPAIGYEIGPNLRDARNNFSTRSYAFISEPNTLSGVMAGTRLYSGDAGMLGVELGLVRGWNNLRDNNDTPSVNGALRWRTADMQTWIDYEFIVGDEQNKSFGDVQAPTSLVVSPRGQLKQQHSINGWHAFNSQWSMGAEAVYGRQDGDGRPDTVDVVTGPGFSGAEWWGVNANVTYQYHKDLSFSGRIEHFDDKQGFILYPLSSARGAINAVTTGLRYDVTRNVSLRPEIRYDWQSGSSDKAFGSGRNQSQLTGVVEALIYF</sequence>
<feature type="chain" id="PRO_5031370736" evidence="1">
    <location>
        <begin position="25"/>
        <end position="452"/>
    </location>
</feature>
<reference evidence="2 3" key="1">
    <citation type="submission" date="2020-04" db="EMBL/GenBank/DDBJ databases">
        <title>Molecular characterization of pseudomonads from Agaricus bisporus reveal novel blotch 2 pathogens in Western Europe.</title>
        <authorList>
            <person name="Taparia T."/>
            <person name="Krijger M."/>
            <person name="Haynes E."/>
            <person name="Elpinstone J.G."/>
            <person name="Noble R."/>
            <person name="Van Der Wolf J."/>
        </authorList>
    </citation>
    <scope>NUCLEOTIDE SEQUENCE [LARGE SCALE GENOMIC DNA]</scope>
    <source>
        <strain evidence="2 3">H7001</strain>
    </source>
</reference>
<dbReference type="Pfam" id="PF07642">
    <property type="entry name" value="BBP2"/>
    <property type="match status" value="1"/>
</dbReference>
<dbReference type="InterPro" id="IPR011486">
    <property type="entry name" value="BBP2"/>
</dbReference>
<evidence type="ECO:0000313" key="2">
    <source>
        <dbReference type="EMBL" id="NWB99808.1"/>
    </source>
</evidence>
<accession>A0A7Y7XJ40</accession>
<comment type="caution">
    <text evidence="2">The sequence shown here is derived from an EMBL/GenBank/DDBJ whole genome shotgun (WGS) entry which is preliminary data.</text>
</comment>
<dbReference type="Proteomes" id="UP000539985">
    <property type="component" value="Unassembled WGS sequence"/>
</dbReference>
<gene>
    <name evidence="2" type="ORF">HX882_28470</name>
</gene>
<dbReference type="AlphaFoldDB" id="A0A7Y7XJ40"/>
<name>A0A7Y7XJ40_9PSED</name>
<organism evidence="2 3">
    <name type="scientific">Pseudomonas gingeri</name>
    <dbReference type="NCBI Taxonomy" id="117681"/>
    <lineage>
        <taxon>Bacteria</taxon>
        <taxon>Pseudomonadati</taxon>
        <taxon>Pseudomonadota</taxon>
        <taxon>Gammaproteobacteria</taxon>
        <taxon>Pseudomonadales</taxon>
        <taxon>Pseudomonadaceae</taxon>
        <taxon>Pseudomonas</taxon>
    </lineage>
</organism>
<evidence type="ECO:0000313" key="3">
    <source>
        <dbReference type="Proteomes" id="UP000539985"/>
    </source>
</evidence>
<evidence type="ECO:0000256" key="1">
    <source>
        <dbReference type="SAM" id="SignalP"/>
    </source>
</evidence>
<dbReference type="EMBL" id="JACAQB010000026">
    <property type="protein sequence ID" value="NWB99808.1"/>
    <property type="molecule type" value="Genomic_DNA"/>
</dbReference>
<dbReference type="SUPFAM" id="SSF56935">
    <property type="entry name" value="Porins"/>
    <property type="match status" value="1"/>
</dbReference>
<protein>
    <submittedName>
        <fullName evidence="2">Outer membrane beta-barrel protein</fullName>
    </submittedName>
</protein>
<proteinExistence type="predicted"/>
<keyword evidence="1" id="KW-0732">Signal</keyword>
<feature type="signal peptide" evidence="1">
    <location>
        <begin position="1"/>
        <end position="24"/>
    </location>
</feature>